<evidence type="ECO:0000256" key="6">
    <source>
        <dbReference type="ARBA" id="ARBA00023136"/>
    </source>
</evidence>
<dbReference type="Gene3D" id="1.10.630.10">
    <property type="entry name" value="Cytochrome P450"/>
    <property type="match status" value="1"/>
</dbReference>
<gene>
    <name evidence="7" type="ORF">EJB05_38064</name>
</gene>
<sequence length="64" mass="7504">MCPGMNFGLAAIEVVVANLVHHFDWELPPCQERRNIVMSDVFGIVVHRKEKLRLVPKRQRVYLF</sequence>
<keyword evidence="6" id="KW-0472">Membrane</keyword>
<organism evidence="7 8">
    <name type="scientific">Eragrostis curvula</name>
    <name type="common">weeping love grass</name>
    <dbReference type="NCBI Taxonomy" id="38414"/>
    <lineage>
        <taxon>Eukaryota</taxon>
        <taxon>Viridiplantae</taxon>
        <taxon>Streptophyta</taxon>
        <taxon>Embryophyta</taxon>
        <taxon>Tracheophyta</taxon>
        <taxon>Spermatophyta</taxon>
        <taxon>Magnoliopsida</taxon>
        <taxon>Liliopsida</taxon>
        <taxon>Poales</taxon>
        <taxon>Poaceae</taxon>
        <taxon>PACMAD clade</taxon>
        <taxon>Chloridoideae</taxon>
        <taxon>Eragrostideae</taxon>
        <taxon>Eragrostidinae</taxon>
        <taxon>Eragrostis</taxon>
    </lineage>
</organism>
<evidence type="ECO:0000256" key="1">
    <source>
        <dbReference type="ARBA" id="ARBA00004167"/>
    </source>
</evidence>
<dbReference type="PANTHER" id="PTHR47956:SF138">
    <property type="entry name" value="CYTOCHROME P450"/>
    <property type="match status" value="1"/>
</dbReference>
<evidence type="ECO:0000256" key="2">
    <source>
        <dbReference type="ARBA" id="ARBA00010617"/>
    </source>
</evidence>
<dbReference type="AlphaFoldDB" id="A0A5J9TTC9"/>
<dbReference type="GO" id="GO:0016020">
    <property type="term" value="C:membrane"/>
    <property type="evidence" value="ECO:0007669"/>
    <property type="project" value="UniProtKB-SubCell"/>
</dbReference>
<dbReference type="GO" id="GO:0004497">
    <property type="term" value="F:monooxygenase activity"/>
    <property type="evidence" value="ECO:0007669"/>
    <property type="project" value="InterPro"/>
</dbReference>
<evidence type="ECO:0000256" key="3">
    <source>
        <dbReference type="ARBA" id="ARBA00022692"/>
    </source>
</evidence>
<comment type="similarity">
    <text evidence="2">Belongs to the cytochrome P450 family.</text>
</comment>
<comment type="subcellular location">
    <subcellularLocation>
        <location evidence="1">Membrane</location>
        <topology evidence="1">Single-pass membrane protein</topology>
    </subcellularLocation>
</comment>
<protein>
    <recommendedName>
        <fullName evidence="9">Cytochrome P450</fullName>
    </recommendedName>
</protein>
<feature type="non-terminal residue" evidence="7">
    <location>
        <position position="1"/>
    </location>
</feature>
<dbReference type="EMBL" id="RWGY01000031">
    <property type="protein sequence ID" value="TVU14589.1"/>
    <property type="molecule type" value="Genomic_DNA"/>
</dbReference>
<accession>A0A5J9TTC9</accession>
<dbReference type="InterPro" id="IPR050193">
    <property type="entry name" value="Cytochrome_P450_71"/>
</dbReference>
<evidence type="ECO:0000313" key="8">
    <source>
        <dbReference type="Proteomes" id="UP000324897"/>
    </source>
</evidence>
<proteinExistence type="inferred from homology"/>
<keyword evidence="3" id="KW-0812">Transmembrane</keyword>
<dbReference type="GO" id="GO:0005506">
    <property type="term" value="F:iron ion binding"/>
    <property type="evidence" value="ECO:0007669"/>
    <property type="project" value="InterPro"/>
</dbReference>
<dbReference type="PANTHER" id="PTHR47956">
    <property type="entry name" value="CYTOCHROME P450 71B11-RELATED"/>
    <property type="match status" value="1"/>
</dbReference>
<dbReference type="Gramene" id="TVU14589">
    <property type="protein sequence ID" value="TVU14589"/>
    <property type="gene ID" value="EJB05_38064"/>
</dbReference>
<comment type="caution">
    <text evidence="7">The sequence shown here is derived from an EMBL/GenBank/DDBJ whole genome shotgun (WGS) entry which is preliminary data.</text>
</comment>
<dbReference type="GO" id="GO:0020037">
    <property type="term" value="F:heme binding"/>
    <property type="evidence" value="ECO:0007669"/>
    <property type="project" value="InterPro"/>
</dbReference>
<keyword evidence="5" id="KW-0560">Oxidoreductase</keyword>
<evidence type="ECO:0000256" key="5">
    <source>
        <dbReference type="ARBA" id="ARBA00023002"/>
    </source>
</evidence>
<dbReference type="GO" id="GO:0016705">
    <property type="term" value="F:oxidoreductase activity, acting on paired donors, with incorporation or reduction of molecular oxygen"/>
    <property type="evidence" value="ECO:0007669"/>
    <property type="project" value="InterPro"/>
</dbReference>
<dbReference type="InterPro" id="IPR036396">
    <property type="entry name" value="Cyt_P450_sf"/>
</dbReference>
<dbReference type="SUPFAM" id="SSF48264">
    <property type="entry name" value="Cytochrome P450"/>
    <property type="match status" value="1"/>
</dbReference>
<reference evidence="7 8" key="1">
    <citation type="journal article" date="2019" name="Sci. Rep.">
        <title>A high-quality genome of Eragrostis curvula grass provides insights into Poaceae evolution and supports new strategies to enhance forage quality.</title>
        <authorList>
            <person name="Carballo J."/>
            <person name="Santos B.A.C.M."/>
            <person name="Zappacosta D."/>
            <person name="Garbus I."/>
            <person name="Selva J.P."/>
            <person name="Gallo C.A."/>
            <person name="Diaz A."/>
            <person name="Albertini E."/>
            <person name="Caccamo M."/>
            <person name="Echenique V."/>
        </authorList>
    </citation>
    <scope>NUCLEOTIDE SEQUENCE [LARGE SCALE GENOMIC DNA]</scope>
    <source>
        <strain evidence="8">cv. Victoria</strain>
        <tissue evidence="7">Leaf</tissue>
    </source>
</reference>
<dbReference type="OrthoDB" id="681344at2759"/>
<evidence type="ECO:0000313" key="7">
    <source>
        <dbReference type="EMBL" id="TVU14589.1"/>
    </source>
</evidence>
<name>A0A5J9TTC9_9POAL</name>
<evidence type="ECO:0000256" key="4">
    <source>
        <dbReference type="ARBA" id="ARBA00022989"/>
    </source>
</evidence>
<dbReference type="Proteomes" id="UP000324897">
    <property type="component" value="Unassembled WGS sequence"/>
</dbReference>
<keyword evidence="8" id="KW-1185">Reference proteome</keyword>
<keyword evidence="4" id="KW-1133">Transmembrane helix</keyword>
<evidence type="ECO:0008006" key="9">
    <source>
        <dbReference type="Google" id="ProtNLM"/>
    </source>
</evidence>